<accession>A0A934V190</accession>
<dbReference type="EMBL" id="NRRE01000028">
    <property type="protein sequence ID" value="MBK1698563.1"/>
    <property type="molecule type" value="Genomic_DNA"/>
</dbReference>
<gene>
    <name evidence="3" type="ORF">CKO21_15045</name>
</gene>
<keyword evidence="2" id="KW-1133">Transmembrane helix</keyword>
<feature type="transmembrane region" description="Helical" evidence="2">
    <location>
        <begin position="12"/>
        <end position="35"/>
    </location>
</feature>
<evidence type="ECO:0000313" key="3">
    <source>
        <dbReference type="EMBL" id="MBK1698563.1"/>
    </source>
</evidence>
<dbReference type="Proteomes" id="UP000778970">
    <property type="component" value="Unassembled WGS sequence"/>
</dbReference>
<name>A0A934V190_9PROT</name>
<organism evidence="3 4">
    <name type="scientific">Rhodovibrio salinarum</name>
    <dbReference type="NCBI Taxonomy" id="1087"/>
    <lineage>
        <taxon>Bacteria</taxon>
        <taxon>Pseudomonadati</taxon>
        <taxon>Pseudomonadota</taxon>
        <taxon>Alphaproteobacteria</taxon>
        <taxon>Rhodospirillales</taxon>
        <taxon>Rhodovibrionaceae</taxon>
        <taxon>Rhodovibrio</taxon>
    </lineage>
</organism>
<evidence type="ECO:0000256" key="1">
    <source>
        <dbReference type="SAM" id="MobiDB-lite"/>
    </source>
</evidence>
<keyword evidence="4" id="KW-1185">Reference proteome</keyword>
<keyword evidence="2" id="KW-0812">Transmembrane</keyword>
<reference evidence="3" key="2">
    <citation type="journal article" date="2020" name="Microorganisms">
        <title>Osmotic Adaptation and Compatible Solute Biosynthesis of Phototrophic Bacteria as Revealed from Genome Analyses.</title>
        <authorList>
            <person name="Imhoff J.F."/>
            <person name="Rahn T."/>
            <person name="Kunzel S."/>
            <person name="Keller A."/>
            <person name="Neulinger S.C."/>
        </authorList>
    </citation>
    <scope>NUCLEOTIDE SEQUENCE</scope>
    <source>
        <strain evidence="3">DSM 9154</strain>
    </source>
</reference>
<sequence>MAKQDTNMRALKGLVIGMGVLIAVGLTVVVVTIAMRLTGPESAEETAAPAGGSGMTPRPASAAGTQAFGDLNLDMAASCRIVDAVPSGGTLAIRLDGPSQDGCDQLVVVDPVAGQVLGRIRPGGKREDAQ</sequence>
<reference evidence="3" key="1">
    <citation type="submission" date="2017-08" db="EMBL/GenBank/DDBJ databases">
        <authorList>
            <person name="Imhoff J.F."/>
            <person name="Rahn T."/>
            <person name="Kuenzel S."/>
            <person name="Neulinger S.C."/>
        </authorList>
    </citation>
    <scope>NUCLEOTIDE SEQUENCE</scope>
    <source>
        <strain evidence="3">DSM 9154</strain>
    </source>
</reference>
<keyword evidence="2" id="KW-0472">Membrane</keyword>
<dbReference type="AlphaFoldDB" id="A0A934V190"/>
<evidence type="ECO:0000313" key="4">
    <source>
        <dbReference type="Proteomes" id="UP000778970"/>
    </source>
</evidence>
<feature type="region of interest" description="Disordered" evidence="1">
    <location>
        <begin position="41"/>
        <end position="64"/>
    </location>
</feature>
<protein>
    <submittedName>
        <fullName evidence="3">Uncharacterized protein</fullName>
    </submittedName>
</protein>
<proteinExistence type="predicted"/>
<dbReference type="RefSeq" id="WP_027289564.1">
    <property type="nucleotide sequence ID" value="NZ_NRRE01000028.1"/>
</dbReference>
<evidence type="ECO:0000256" key="2">
    <source>
        <dbReference type="SAM" id="Phobius"/>
    </source>
</evidence>
<comment type="caution">
    <text evidence="3">The sequence shown here is derived from an EMBL/GenBank/DDBJ whole genome shotgun (WGS) entry which is preliminary data.</text>
</comment>